<name>A0A820R3I0_9BILA</name>
<dbReference type="EMBL" id="CAJOBF010034829">
    <property type="protein sequence ID" value="CAF4430439.1"/>
    <property type="molecule type" value="Genomic_DNA"/>
</dbReference>
<feature type="non-terminal residue" evidence="3">
    <location>
        <position position="1"/>
    </location>
</feature>
<sequence>IPNITGNAASARNGATVAGGKGSGNATNQLHLPSDLVVDDDQAVVIADTRNHRIIQ</sequence>
<dbReference type="Proteomes" id="UP000663842">
    <property type="component" value="Unassembled WGS sequence"/>
</dbReference>
<proteinExistence type="predicted"/>
<dbReference type="Pfam" id="PF01436">
    <property type="entry name" value="NHL"/>
    <property type="match status" value="1"/>
</dbReference>
<dbReference type="Gene3D" id="2.120.10.30">
    <property type="entry name" value="TolB, C-terminal domain"/>
    <property type="match status" value="1"/>
</dbReference>
<protein>
    <submittedName>
        <fullName evidence="3">Uncharacterized protein</fullName>
    </submittedName>
</protein>
<evidence type="ECO:0000313" key="3">
    <source>
        <dbReference type="EMBL" id="CAF4430439.1"/>
    </source>
</evidence>
<dbReference type="InterPro" id="IPR011042">
    <property type="entry name" value="6-blade_b-propeller_TolB-like"/>
</dbReference>
<feature type="region of interest" description="Disordered" evidence="2">
    <location>
        <begin position="1"/>
        <end position="30"/>
    </location>
</feature>
<dbReference type="AlphaFoldDB" id="A0A820R3I0"/>
<organism evidence="3 4">
    <name type="scientific">Rotaria magnacalcarata</name>
    <dbReference type="NCBI Taxonomy" id="392030"/>
    <lineage>
        <taxon>Eukaryota</taxon>
        <taxon>Metazoa</taxon>
        <taxon>Spiralia</taxon>
        <taxon>Gnathifera</taxon>
        <taxon>Rotifera</taxon>
        <taxon>Eurotatoria</taxon>
        <taxon>Bdelloidea</taxon>
        <taxon>Philodinida</taxon>
        <taxon>Philodinidae</taxon>
        <taxon>Rotaria</taxon>
    </lineage>
</organism>
<evidence type="ECO:0000313" key="4">
    <source>
        <dbReference type="Proteomes" id="UP000663842"/>
    </source>
</evidence>
<feature type="compositionally biased region" description="Polar residues" evidence="2">
    <location>
        <begin position="1"/>
        <end position="10"/>
    </location>
</feature>
<evidence type="ECO:0000256" key="1">
    <source>
        <dbReference type="ARBA" id="ARBA00022737"/>
    </source>
</evidence>
<dbReference type="InterPro" id="IPR001258">
    <property type="entry name" value="NHL_repeat"/>
</dbReference>
<evidence type="ECO:0000256" key="2">
    <source>
        <dbReference type="SAM" id="MobiDB-lite"/>
    </source>
</evidence>
<gene>
    <name evidence="3" type="ORF">UXM345_LOCUS38969</name>
</gene>
<reference evidence="3" key="1">
    <citation type="submission" date="2021-02" db="EMBL/GenBank/DDBJ databases">
        <authorList>
            <person name="Nowell W R."/>
        </authorList>
    </citation>
    <scope>NUCLEOTIDE SEQUENCE</scope>
</reference>
<keyword evidence="1" id="KW-0677">Repeat</keyword>
<comment type="caution">
    <text evidence="3">The sequence shown here is derived from an EMBL/GenBank/DDBJ whole genome shotgun (WGS) entry which is preliminary data.</text>
</comment>
<accession>A0A820R3I0</accession>